<gene>
    <name evidence="2" type="ORF">DQQ10_07980</name>
</gene>
<name>A0A364Y656_9BACT</name>
<sequence>MSKILTIQKQNDRLPFANFEWLLGEGMDHVRALSSHVWTDHLAHDPGITILEALCWALTEAGYKLSFSIEDLLARIPAGQPDDFYTAKKILTNNPTTILDLRRFIIDQIGIQNSWLLKHYYNSTTTEPYIDQPTFYFQCQGDTKAYDVKFTNPGNYTAKRLNGLYNVVLQLEEHQEFGDLNANVVEWVIEKLNGDEFVVKIAFPVIEAEFPWWDYNHVNVLNYSVVTNVAVTVSGIGNIRTIDTFELEFDNDATKVISFTNLKLVIETIGTLDNSYIETVLSQLAAGEKSFGFYIAARLREIITRMKNVHCALHAKRNLCEDYVKYSIVRQQEILLCADVEVEPTADLEQILAEIYFRIDRFLSPPVRFYTLDEMYQRGLATGAIFEGYVPNHGFIDDEELSESDLKTEVHTSDLYNIIMSIPGVKTITHLQITNYLDGVAQTEGELWCLKLGGPYSLQLAKGTTEKVHFYKSGLQFFADRAQAELIIKTLQAKDSKPKIKESKNDLPIPQGRFRHLVEYSSVQNDLPEVYKTGVNGFMTADSAARKGQVKQLKSYLLLFDQLMVNFYGQLDLTKDLLSVQQSASYVPTYATLPVYDVKPLKEDLSFHHVQNLLKEFTDTLAYGTDLDDEQGYAVDWDNFITSPPVNNYLTQLKAITEDEATYYKRRNDFLDHLIARFAENFGDYVEVMHKMFNGKTDADLVADKVLFLNDYPKISSNRGRAFQYKCCHKDEENQDGETAADKAISGLQRRASRLLGINDPSYRMLVPIGIAPNFLETGFNIIESAGKYTFEFVIDGDVVMTSQLPEYADINDCREDIFKAIEFGGNALVYDIDEADDFKFYLTLDNVVIAEHTTPSATKEEAELLIGLIVEAIIATYHQEAFHLVEHILLRPIQEGMIAESDVNAGYFGLCKLDEDCDCPITDHYSFRITIVFPYWTERFRNVTFRTFAERIIRLETPAHILAKICWVDAHDLYHFEQAQENWRSLHCDDFPDRALVDDATRELIIRISELTNIYPEGVLHDCEHPTKDAPITLGQSSLGTMDDVEDEN</sequence>
<evidence type="ECO:0000256" key="1">
    <source>
        <dbReference type="SAM" id="MobiDB-lite"/>
    </source>
</evidence>
<evidence type="ECO:0000313" key="2">
    <source>
        <dbReference type="EMBL" id="RAW01588.1"/>
    </source>
</evidence>
<evidence type="ECO:0000313" key="3">
    <source>
        <dbReference type="Proteomes" id="UP000251889"/>
    </source>
</evidence>
<reference evidence="2 3" key="1">
    <citation type="submission" date="2018-06" db="EMBL/GenBank/DDBJ databases">
        <title>Chryseolinea flavus sp. nov., a member of the phylum Bacteroidetes isolated from soil.</title>
        <authorList>
            <person name="Li Y."/>
            <person name="Wang J."/>
        </authorList>
    </citation>
    <scope>NUCLEOTIDE SEQUENCE [LARGE SCALE GENOMIC DNA]</scope>
    <source>
        <strain evidence="2 3">SDU1-6</strain>
    </source>
</reference>
<feature type="region of interest" description="Disordered" evidence="1">
    <location>
        <begin position="1028"/>
        <end position="1050"/>
    </location>
</feature>
<dbReference type="AlphaFoldDB" id="A0A364Y656"/>
<protein>
    <submittedName>
        <fullName evidence="2">Uncharacterized protein</fullName>
    </submittedName>
</protein>
<accession>A0A364Y656</accession>
<organism evidence="2 3">
    <name type="scientific">Pseudochryseolinea flava</name>
    <dbReference type="NCBI Taxonomy" id="2059302"/>
    <lineage>
        <taxon>Bacteria</taxon>
        <taxon>Pseudomonadati</taxon>
        <taxon>Bacteroidota</taxon>
        <taxon>Cytophagia</taxon>
        <taxon>Cytophagales</taxon>
        <taxon>Fulvivirgaceae</taxon>
        <taxon>Pseudochryseolinea</taxon>
    </lineage>
</organism>
<proteinExistence type="predicted"/>
<comment type="caution">
    <text evidence="2">The sequence shown here is derived from an EMBL/GenBank/DDBJ whole genome shotgun (WGS) entry which is preliminary data.</text>
</comment>
<dbReference type="Proteomes" id="UP000251889">
    <property type="component" value="Unassembled WGS sequence"/>
</dbReference>
<dbReference type="RefSeq" id="WP_112746328.1">
    <property type="nucleotide sequence ID" value="NZ_QMFY01000003.1"/>
</dbReference>
<dbReference type="EMBL" id="QMFY01000003">
    <property type="protein sequence ID" value="RAW01588.1"/>
    <property type="molecule type" value="Genomic_DNA"/>
</dbReference>
<dbReference type="OrthoDB" id="8263000at2"/>
<keyword evidence="3" id="KW-1185">Reference proteome</keyword>